<keyword evidence="8 13" id="KW-0067">ATP-binding</keyword>
<dbReference type="GO" id="GO:0005524">
    <property type="term" value="F:ATP binding"/>
    <property type="evidence" value="ECO:0007669"/>
    <property type="project" value="UniProtKB-KW"/>
</dbReference>
<evidence type="ECO:0000313" key="17">
    <source>
        <dbReference type="EMBL" id="CAH9114023.1"/>
    </source>
</evidence>
<dbReference type="PANTHER" id="PTHR37079:SF4">
    <property type="entry name" value="SERINE_THREONINE-PROTEIN KINASE ATM"/>
    <property type="match status" value="1"/>
</dbReference>
<keyword evidence="7 13" id="KW-0418">Kinase</keyword>
<dbReference type="PROSITE" id="PS00916">
    <property type="entry name" value="PI3_4_KINASE_2"/>
    <property type="match status" value="1"/>
</dbReference>
<comment type="catalytic activity">
    <reaction evidence="12">
        <text>L-seryl-[protein] + ATP = O-phospho-L-seryl-[protein] + ADP + H(+)</text>
        <dbReference type="Rhea" id="RHEA:17989"/>
        <dbReference type="Rhea" id="RHEA-COMP:9863"/>
        <dbReference type="Rhea" id="RHEA-COMP:11604"/>
        <dbReference type="ChEBI" id="CHEBI:15378"/>
        <dbReference type="ChEBI" id="CHEBI:29999"/>
        <dbReference type="ChEBI" id="CHEBI:30616"/>
        <dbReference type="ChEBI" id="CHEBI:83421"/>
        <dbReference type="ChEBI" id="CHEBI:456216"/>
        <dbReference type="EC" id="2.7.11.1"/>
    </reaction>
</comment>
<dbReference type="InterPro" id="IPR057445">
    <property type="entry name" value="ATM_TPR"/>
</dbReference>
<dbReference type="SUPFAM" id="SSF48371">
    <property type="entry name" value="ARM repeat"/>
    <property type="match status" value="1"/>
</dbReference>
<evidence type="ECO:0000256" key="6">
    <source>
        <dbReference type="ARBA" id="ARBA00022763"/>
    </source>
</evidence>
<dbReference type="CDD" id="cd05171">
    <property type="entry name" value="PIKKc_ATM"/>
    <property type="match status" value="1"/>
</dbReference>
<organism evidence="17 18">
    <name type="scientific">Cuscuta europaea</name>
    <name type="common">European dodder</name>
    <dbReference type="NCBI Taxonomy" id="41803"/>
    <lineage>
        <taxon>Eukaryota</taxon>
        <taxon>Viridiplantae</taxon>
        <taxon>Streptophyta</taxon>
        <taxon>Embryophyta</taxon>
        <taxon>Tracheophyta</taxon>
        <taxon>Spermatophyta</taxon>
        <taxon>Magnoliopsida</taxon>
        <taxon>eudicotyledons</taxon>
        <taxon>Gunneridae</taxon>
        <taxon>Pentapetalae</taxon>
        <taxon>asterids</taxon>
        <taxon>lamiids</taxon>
        <taxon>Solanales</taxon>
        <taxon>Convolvulaceae</taxon>
        <taxon>Cuscuteae</taxon>
        <taxon>Cuscuta</taxon>
        <taxon>Cuscuta subgen. Cuscuta</taxon>
    </lineage>
</organism>
<evidence type="ECO:0000256" key="8">
    <source>
        <dbReference type="ARBA" id="ARBA00022840"/>
    </source>
</evidence>
<reference evidence="17" key="1">
    <citation type="submission" date="2022-07" db="EMBL/GenBank/DDBJ databases">
        <authorList>
            <person name="Macas J."/>
            <person name="Novak P."/>
            <person name="Neumann P."/>
        </authorList>
    </citation>
    <scope>NUCLEOTIDE SEQUENCE</scope>
</reference>
<dbReference type="InterPro" id="IPR011009">
    <property type="entry name" value="Kinase-like_dom_sf"/>
</dbReference>
<comment type="catalytic activity">
    <reaction evidence="11 13">
        <text>L-threonyl-[protein] + ATP = O-phospho-L-threonyl-[protein] + ADP + H(+)</text>
        <dbReference type="Rhea" id="RHEA:46608"/>
        <dbReference type="Rhea" id="RHEA-COMP:11060"/>
        <dbReference type="Rhea" id="RHEA-COMP:11605"/>
        <dbReference type="ChEBI" id="CHEBI:15378"/>
        <dbReference type="ChEBI" id="CHEBI:30013"/>
        <dbReference type="ChEBI" id="CHEBI:30616"/>
        <dbReference type="ChEBI" id="CHEBI:61977"/>
        <dbReference type="ChEBI" id="CHEBI:456216"/>
        <dbReference type="EC" id="2.7.11.1"/>
    </reaction>
</comment>
<dbReference type="PROSITE" id="PS51189">
    <property type="entry name" value="FAT"/>
    <property type="match status" value="1"/>
</dbReference>
<evidence type="ECO:0000256" key="12">
    <source>
        <dbReference type="ARBA" id="ARBA00048679"/>
    </source>
</evidence>
<dbReference type="PROSITE" id="PS50290">
    <property type="entry name" value="PI3_4_KINASE_3"/>
    <property type="match status" value="1"/>
</dbReference>
<keyword evidence="4 13" id="KW-0808">Transferase</keyword>
<keyword evidence="18" id="KW-1185">Reference proteome</keyword>
<comment type="subcellular location">
    <subcellularLocation>
        <location evidence="1 13">Nucleus</location>
    </subcellularLocation>
</comment>
<dbReference type="Gene3D" id="1.10.1070.11">
    <property type="entry name" value="Phosphatidylinositol 3-/4-kinase, catalytic domain"/>
    <property type="match status" value="1"/>
</dbReference>
<dbReference type="Proteomes" id="UP001152484">
    <property type="component" value="Unassembled WGS sequence"/>
</dbReference>
<dbReference type="PANTHER" id="PTHR37079">
    <property type="entry name" value="SERINE/THREONINE-PROTEIN KINASE ATM"/>
    <property type="match status" value="1"/>
</dbReference>
<evidence type="ECO:0000256" key="7">
    <source>
        <dbReference type="ARBA" id="ARBA00022777"/>
    </source>
</evidence>
<dbReference type="SMART" id="SM00146">
    <property type="entry name" value="PI3Kc"/>
    <property type="match status" value="1"/>
</dbReference>
<dbReference type="SMART" id="SM01343">
    <property type="entry name" value="FATC"/>
    <property type="match status" value="1"/>
</dbReference>
<comment type="similarity">
    <text evidence="2 13">Belongs to the PI3/PI4-kinase family. ATM subfamily.</text>
</comment>
<evidence type="ECO:0000256" key="3">
    <source>
        <dbReference type="ARBA" id="ARBA00022527"/>
    </source>
</evidence>
<feature type="domain" description="PI3K/PI4K catalytic" evidence="14">
    <location>
        <begin position="2678"/>
        <end position="2990"/>
    </location>
</feature>
<dbReference type="Pfam" id="PF00454">
    <property type="entry name" value="PI3_PI4_kinase"/>
    <property type="match status" value="1"/>
</dbReference>
<dbReference type="Pfam" id="PF02259">
    <property type="entry name" value="FAT"/>
    <property type="match status" value="1"/>
</dbReference>
<dbReference type="SUPFAM" id="SSF56112">
    <property type="entry name" value="Protein kinase-like (PK-like)"/>
    <property type="match status" value="1"/>
</dbReference>
<dbReference type="OrthoDB" id="381190at2759"/>
<evidence type="ECO:0000256" key="4">
    <source>
        <dbReference type="ARBA" id="ARBA00022679"/>
    </source>
</evidence>
<dbReference type="EC" id="2.7.11.1" evidence="13"/>
<keyword evidence="3 13" id="KW-0723">Serine/threonine-protein kinase</keyword>
<dbReference type="InterPro" id="IPR018936">
    <property type="entry name" value="PI3/4_kinase_CS"/>
</dbReference>
<dbReference type="InterPro" id="IPR014009">
    <property type="entry name" value="PIK_FAT"/>
</dbReference>
<dbReference type="InterPro" id="IPR021668">
    <property type="entry name" value="TAN"/>
</dbReference>
<evidence type="ECO:0000313" key="18">
    <source>
        <dbReference type="Proteomes" id="UP001152484"/>
    </source>
</evidence>
<comment type="caution">
    <text evidence="17">The sequence shown here is derived from an EMBL/GenBank/DDBJ whole genome shotgun (WGS) entry which is preliminary data.</text>
</comment>
<dbReference type="EMBL" id="CAMAPE010000062">
    <property type="protein sequence ID" value="CAH9114023.1"/>
    <property type="molecule type" value="Genomic_DNA"/>
</dbReference>
<feature type="domain" description="FATC" evidence="16">
    <location>
        <begin position="3004"/>
        <end position="3036"/>
    </location>
</feature>
<evidence type="ECO:0000256" key="10">
    <source>
        <dbReference type="ARBA" id="ARBA00023306"/>
    </source>
</evidence>
<evidence type="ECO:0000259" key="15">
    <source>
        <dbReference type="PROSITE" id="PS51189"/>
    </source>
</evidence>
<dbReference type="Pfam" id="PF02260">
    <property type="entry name" value="FATC"/>
    <property type="match status" value="1"/>
</dbReference>
<dbReference type="GO" id="GO:0006281">
    <property type="term" value="P:DNA repair"/>
    <property type="evidence" value="ECO:0007669"/>
    <property type="project" value="InterPro"/>
</dbReference>
<feature type="domain" description="FAT" evidence="15">
    <location>
        <begin position="1909"/>
        <end position="2571"/>
    </location>
</feature>
<evidence type="ECO:0000256" key="1">
    <source>
        <dbReference type="ARBA" id="ARBA00004123"/>
    </source>
</evidence>
<evidence type="ECO:0000259" key="16">
    <source>
        <dbReference type="PROSITE" id="PS51190"/>
    </source>
</evidence>
<dbReference type="PROSITE" id="PS51190">
    <property type="entry name" value="FATC"/>
    <property type="match status" value="1"/>
</dbReference>
<dbReference type="GO" id="GO:0004674">
    <property type="term" value="F:protein serine/threonine kinase activity"/>
    <property type="evidence" value="ECO:0007669"/>
    <property type="project" value="UniProtKB-KW"/>
</dbReference>
<keyword evidence="10" id="KW-0131">Cell cycle</keyword>
<dbReference type="InterPro" id="IPR003151">
    <property type="entry name" value="PIK-rel_kinase_FAT"/>
</dbReference>
<evidence type="ECO:0000256" key="2">
    <source>
        <dbReference type="ARBA" id="ARBA00010769"/>
    </source>
</evidence>
<dbReference type="FunFam" id="1.10.1070.11:FF:000015">
    <property type="entry name" value="Serine/threonine-protein kinase ATM"/>
    <property type="match status" value="1"/>
</dbReference>
<gene>
    <name evidence="17" type="ORF">CEURO_LOCUS20234</name>
</gene>
<evidence type="ECO:0000259" key="14">
    <source>
        <dbReference type="PROSITE" id="PS50290"/>
    </source>
</evidence>
<accession>A0A9P1ELH0</accession>
<dbReference type="PROSITE" id="PS00915">
    <property type="entry name" value="PI3_4_KINASE_1"/>
    <property type="match status" value="1"/>
</dbReference>
<dbReference type="InterPro" id="IPR016024">
    <property type="entry name" value="ARM-type_fold"/>
</dbReference>
<dbReference type="InterPro" id="IPR044107">
    <property type="entry name" value="PIKKc_ATM"/>
</dbReference>
<proteinExistence type="inferred from homology"/>
<dbReference type="GO" id="GO:0005634">
    <property type="term" value="C:nucleus"/>
    <property type="evidence" value="ECO:0007669"/>
    <property type="project" value="UniProtKB-SubCell"/>
</dbReference>
<dbReference type="SMART" id="SM01342">
    <property type="entry name" value="TAN"/>
    <property type="match status" value="1"/>
</dbReference>
<keyword evidence="5 13" id="KW-0547">Nucleotide-binding</keyword>
<evidence type="ECO:0000256" key="11">
    <source>
        <dbReference type="ARBA" id="ARBA00047899"/>
    </source>
</evidence>
<dbReference type="FunFam" id="3.30.1010.10:FF:000023">
    <property type="entry name" value="Serine/threonine-protein kinase ATM"/>
    <property type="match status" value="1"/>
</dbReference>
<evidence type="ECO:0000256" key="5">
    <source>
        <dbReference type="ARBA" id="ARBA00022741"/>
    </source>
</evidence>
<dbReference type="Gene3D" id="3.30.1010.10">
    <property type="entry name" value="Phosphatidylinositol 3-kinase Catalytic Subunit, Chain A, domain 4"/>
    <property type="match status" value="1"/>
</dbReference>
<dbReference type="InterPro" id="IPR003152">
    <property type="entry name" value="FATC_dom"/>
</dbReference>
<keyword evidence="6 13" id="KW-0227">DNA damage</keyword>
<name>A0A9P1ELH0_CUSEU</name>
<dbReference type="InterPro" id="IPR000403">
    <property type="entry name" value="PI3/4_kinase_cat_dom"/>
</dbReference>
<evidence type="ECO:0000256" key="13">
    <source>
        <dbReference type="RuleBase" id="RU365027"/>
    </source>
</evidence>
<dbReference type="Pfam" id="PF11640">
    <property type="entry name" value="TAN"/>
    <property type="match status" value="1"/>
</dbReference>
<keyword evidence="9 13" id="KW-0539">Nucleus</keyword>
<evidence type="ECO:0000256" key="9">
    <source>
        <dbReference type="ARBA" id="ARBA00023242"/>
    </source>
</evidence>
<dbReference type="InterPro" id="IPR036940">
    <property type="entry name" value="PI3/4_kinase_cat_sf"/>
</dbReference>
<sequence>MALKVTSRDIQEIVSKLSSDKAKSREEGVKLLNTWLDGERKAAFCTYIAEKTAMLKPYDIPHSETWPFLVELLMNCVLLEISGSKKRPPKLTFAKTLRVVVQRAEDSQYSGKTQLLLHVVKFLFKHVCDVLRDVPSFQSEYSTILRDLLAVRPYGLHMRKHTYYGLMLFYMERVQTSLSAKNDGQLNPKDEIFRCILTLHSLLENPPGDFSNDLREQILVGFAKFFTQIRDEGKVTRKLIECINTYLLIDGPNLGLKYLEIHKDVQQLVFSFWKTTHDRSLKDSIVFYAKLQLNLTRGAADEGALLEELLDITYKELNQMSISGNNFPWRETLKDEKYQSMTRSQCSIMELAALVFCRACTNTSKVQLAEKRAKREHVAVQIKEGLINGQWAWHAALCYIIHKYSTCINQDLYIYWLESICENFERIVNEANITHMYDGLLWTLRSLRGLSCLLLFLVSGGEKVSHQSNLNKYDERWHTVWSCLMHSLSTFSAVTALVDAGLLLLGNIILIDTMNEFIVPQDLWDLKLFKRLPSISALYFISCYFSRRGSQSDLKDVFYLRQTLLRAVLALLYSKDSLMLNEQLVAMLPAAVSALCTGYSALTGNGCFSPLHYVPDAADDMKKVQEHEDGSPHEFFEFSVEVLAKIGEESAFKDFQYPCYPSIRLPRQVRDPLCHEMQNHILEAIKKIEMEGMPLSDVILFCSLLSNFMYNSYITGFRENVTFFSNLSTYLLNFLDHAIFIMEKTYDDIICFGLGSNTFFNSTQTIIASLSCFFHSPLFGEQDDINGFNVIQTLIFQSVERLLKTVVKLYDGCSKRERNFSPDTDSPGVTASGSQYVSYPMSSRKSSIIDLELDMDTGSKDADTAPVDAKASTGMVVSSEYRRIEIISILSKFFLILPVPTWDIIYNLLQKESDLKVQEKIIHSLCVHAHWSSPRMFLDLVSSINVVVDIQADLKLPSLNILASTCTLLQSLLSLDTVAKDNKDASRLRMKLSEQGIISLQELISKVTENNAFNWSGRTKQIDCICNLILLDPQVGQSLIEKLMLMLQDIDYRVRFFLAQRVGILFQMWDGHFELFQDICSNIGLKFVMCTRERLVTASEVLAEGTQPCQILETTIITLMHLALWSETIELAAVFAICAIAATNPSQRELVSCVLDNLSKQLRYTSRVKYLDQLMGPILFCWVACGVSLAALLEARDLFVLDSEPTTFIHYCCNWLLPALILHGDVCNLNWIAQIINLPQFSIVRNHFVQIFSVCMALHCSKNAGREKGTAVLESSILKMGEMSENERDKLIKKQMVAIVNTIFSLSSCASDPVLPFFSKDTIARAIVTVVDGFLEMNDPSGSLGVIDKINIFRPDRVFMFIVEMHYKIATAAHYRHKCNWLAGIEVLIDVLEHRVAISSTLSYLLNLVDLCIGPDAYLDQCCSIIFSLLQIFKVNPSEGAIGALGEHLQMLVSKLVKCCISSDFGGKHTFDSTSKVLPLLDQLTLDAHPSLYDYIKELEPFPRLEMFEGIRRFHEKLCGDYSPREHLLNLAKRSHWLPARFLLMSLKALHAKLFASDTLEGLNNDKNIFEDCGLHPNNEIVCAVWDLFQTCSSDDTNNFSAFVSDFLSRVGIGDPHSVVFHLPGESRRIHFYGNNNVDGPTKDKFYLDRGISEAFVIAVLKHLKKYLMDESVNIIDIASQALQGILSTENGQKCLLSFGSYHRSLMEIHSKGINFDLVQKLLDDLQRKHNAEAIPLESSTLWKTDGKTFEMWICPLVHALIGYCNDTIIRLCQEIVLVKSEVAELLFPEVISNISRRKDVVVDLCQLISTKVQENIFKKSNKLAKSVQVVLDALNVLRLYHVTERAFSRSTSHTGEGIKFLQCPRPSSYGSRSRSTVVKAKDERTSSSSVLSALCWHKVYWLPIDYLVTAKFAMTSGAYFTALLYVEYWCEERFSCLTLGDPDFFHLENLPEHIDILVSAVTQINEPDSLYGIIQFNKLSSQILTCEHEGNWSKALEYYDLQIRSQLAEPMVESIYAKKSQAAVNMYSRSDELMHGKPLKGLIRSLQQIGCTHLLDVCCQWLTSQKAQFDLDPEFIELQYEAAWRAGNWDFSVLYGGSDALLSVHDTDIKGDHFNENLYSCLRALQEGDLGEFHSRLRDSKQVLLLSIFHASEESTKYIYLTIVKLQIFYHLGMAWDLRWPSSNKYMDSFSGIKTLLSEPVVPSSVQSSSLIMDSNHTIKQSQLHMDLLEPFIAFRRVLLQILNCKDCTVQHLLESASTLRKGARFSQATSLLHEFKRGCAEMGEEHSKLYWLGRIEEAKLLRAQGQHQAAISLATYISLAYKSNVDASDVFRLIGKWLAETRSSNSRTILEKYLKHAVNLAEDCMAKDKECTAKRSQMHFHLAHYADGLFRSYEERLNSSEWQAALRLRKHKKNELEALNRRQETSSKGEKADYSLKIRELKMQVAMDNEEAAKLQDDKDNFLNTALDEYKRCLVIGDKYDVRVVFRLVSLWFGLSARSIAVENMLSTIKEVQSYKFLPLVYQIASRMGNVKDGQGPQSFQFALVSLVKKLAIDHPYHTLFQLLALSNGDRIKDKQHRKSSFVVDMDKKVAAENILKELSSSYHGAALRQMKQMVEIYIKLAEMETKREDTSKKVLLPRDIRCVRELELVPVITANVPIDHSCLYNELSFPHFKGLADSVTIMNGVNAPKVVECFGSDGNKYRQLAKSGNDDLRQDAVMEQFFGLVNTFLENHRDTWKRRLRIHTYKVVPFTPSAGVLEWVNGTVPLGEYLIESTRDGGAHKRYGVGDWTFLKCRDYMAKMPDKRQAFQEVCDNYRPVMHHFFLERFLHPADWFEKRLSYTRSVAASSMVGYIVGLGDRHLMNILIHQTTAEVVHIDLGVAFEQGLMLKTPERVPFRLTRDIIDGMGITGVEGVFRRCCEETLSVMRTNKEALLTIVEVFIHDPLYKWALSPLKALQRQKDINEDLETSLESSQEDECEGNKDAARALMRVKQKLDGYEDGELRSVHGQVQQLIQDATDPDRLSHMFPGWGAWL</sequence>
<protein>
    <recommendedName>
        <fullName evidence="13">non-specific serine/threonine protein kinase</fullName>
        <ecNumber evidence="13">2.7.11.1</ecNumber>
    </recommendedName>
</protein>
<dbReference type="Pfam" id="PF25360">
    <property type="entry name" value="TPR_ATM"/>
    <property type="match status" value="1"/>
</dbReference>
<dbReference type="InterPro" id="IPR038980">
    <property type="entry name" value="ATM_plant"/>
</dbReference>